<feature type="signal peptide" evidence="1">
    <location>
        <begin position="1"/>
        <end position="22"/>
    </location>
</feature>
<evidence type="ECO:0000256" key="1">
    <source>
        <dbReference type="SAM" id="SignalP"/>
    </source>
</evidence>
<name>A0A7T7XN51_9SPIR</name>
<gene>
    <name evidence="2" type="ORF">JFL75_00340</name>
</gene>
<protein>
    <submittedName>
        <fullName evidence="2">Uncharacterized protein</fullName>
    </submittedName>
</protein>
<keyword evidence="3" id="KW-1185">Reference proteome</keyword>
<evidence type="ECO:0000313" key="2">
    <source>
        <dbReference type="EMBL" id="QQO09406.1"/>
    </source>
</evidence>
<feature type="chain" id="PRO_5030876574" evidence="1">
    <location>
        <begin position="23"/>
        <end position="368"/>
    </location>
</feature>
<dbReference type="EMBL" id="CP067089">
    <property type="protein sequence ID" value="QQO09406.1"/>
    <property type="molecule type" value="Genomic_DNA"/>
</dbReference>
<evidence type="ECO:0000313" key="3">
    <source>
        <dbReference type="Proteomes" id="UP000595917"/>
    </source>
</evidence>
<organism evidence="2 3">
    <name type="scientific">Breznakiella homolactica</name>
    <dbReference type="NCBI Taxonomy" id="2798577"/>
    <lineage>
        <taxon>Bacteria</taxon>
        <taxon>Pseudomonadati</taxon>
        <taxon>Spirochaetota</taxon>
        <taxon>Spirochaetia</taxon>
        <taxon>Spirochaetales</taxon>
        <taxon>Breznakiellaceae</taxon>
        <taxon>Breznakiella</taxon>
    </lineage>
</organism>
<reference evidence="2" key="1">
    <citation type="submission" date="2021-01" db="EMBL/GenBank/DDBJ databases">
        <title>Description of Breznakiella homolactica.</title>
        <authorList>
            <person name="Song Y."/>
            <person name="Brune A."/>
        </authorList>
    </citation>
    <scope>NUCLEOTIDE SEQUENCE</scope>
    <source>
        <strain evidence="2">RmG30</strain>
    </source>
</reference>
<sequence length="368" mass="40351">MKKIQVLIILLAVLLLGSCANGVIPGGDTELPGSLKITVTDIPEKYQSSSIRVSAKDGTALIKDDDNDYYYFYFAGSYEAVPSGGSVSEIIYDINKDTMPLETSASSQYEICLSAEDGNAQTMLMYKRKVSGAGSHTLSFKDFANYGYLPVVISDFPIQLNWKNGIITAADSNNPSDRSSESFFVGTYRGQEVDTKIGTGMSDHIWWSSAARTYTITLSFRNGSIQYEYNGVIRGGDMNGNRLAFKDFTQTVFYTGNREERKTGELGITVTEIPADAPVIQHVFARGDSASYHYPVYGITDNSLTDILCTPSGEIADGTAASEKYEILLSCVELGGDGWDYFSLRYKEPVSGDAFHDLPYSGFERVSK</sequence>
<accession>A0A7T7XN51</accession>
<dbReference type="RefSeq" id="WP_215626709.1">
    <property type="nucleotide sequence ID" value="NZ_CP067089.2"/>
</dbReference>
<dbReference type="KEGG" id="bhc:JFL75_00340"/>
<dbReference type="Proteomes" id="UP000595917">
    <property type="component" value="Chromosome"/>
</dbReference>
<dbReference type="PROSITE" id="PS51257">
    <property type="entry name" value="PROKAR_LIPOPROTEIN"/>
    <property type="match status" value="1"/>
</dbReference>
<keyword evidence="1" id="KW-0732">Signal</keyword>
<dbReference type="AlphaFoldDB" id="A0A7T7XN51"/>
<proteinExistence type="predicted"/>